<dbReference type="Pfam" id="PF13202">
    <property type="entry name" value="EF-hand_5"/>
    <property type="match status" value="1"/>
</dbReference>
<dbReference type="OrthoDB" id="7568339at2"/>
<dbReference type="SUPFAM" id="SSF47473">
    <property type="entry name" value="EF-hand"/>
    <property type="match status" value="1"/>
</dbReference>
<dbReference type="AlphaFoldDB" id="A0A175Y0M6"/>
<dbReference type="STRING" id="621456.BJP26_00370"/>
<dbReference type="InterPro" id="IPR018247">
    <property type="entry name" value="EF_Hand_1_Ca_BS"/>
</dbReference>
<feature type="domain" description="EF-hand" evidence="1">
    <location>
        <begin position="73"/>
        <end position="108"/>
    </location>
</feature>
<evidence type="ECO:0000313" key="2">
    <source>
        <dbReference type="EMBL" id="KZB94128.1"/>
    </source>
</evidence>
<dbReference type="KEGG" id="smy:BJP26_00370"/>
<dbReference type="Gene3D" id="1.10.238.10">
    <property type="entry name" value="EF-hand"/>
    <property type="match status" value="1"/>
</dbReference>
<proteinExistence type="predicted"/>
<dbReference type="GO" id="GO:0005509">
    <property type="term" value="F:calcium ion binding"/>
    <property type="evidence" value="ECO:0007669"/>
    <property type="project" value="InterPro"/>
</dbReference>
<dbReference type="Pfam" id="PF13499">
    <property type="entry name" value="EF-hand_7"/>
    <property type="match status" value="1"/>
</dbReference>
<accession>A0A175Y0M6</accession>
<feature type="domain" description="EF-hand" evidence="1">
    <location>
        <begin position="30"/>
        <end position="65"/>
    </location>
</feature>
<dbReference type="SMART" id="SM00054">
    <property type="entry name" value="EFh"/>
    <property type="match status" value="2"/>
</dbReference>
<name>A0A175Y0M6_9SPHN</name>
<dbReference type="EMBL" id="LQCK02000045">
    <property type="protein sequence ID" value="KZB94128.1"/>
    <property type="molecule type" value="Genomic_DNA"/>
</dbReference>
<evidence type="ECO:0000313" key="3">
    <source>
        <dbReference type="Proteomes" id="UP000078460"/>
    </source>
</evidence>
<evidence type="ECO:0000259" key="1">
    <source>
        <dbReference type="PROSITE" id="PS50222"/>
    </source>
</evidence>
<dbReference type="PROSITE" id="PS50222">
    <property type="entry name" value="EF_HAND_2"/>
    <property type="match status" value="2"/>
</dbReference>
<comment type="caution">
    <text evidence="2">The sequence shown here is derived from an EMBL/GenBank/DDBJ whole genome shotgun (WGS) entry which is preliminary data.</text>
</comment>
<dbReference type="PROSITE" id="PS00018">
    <property type="entry name" value="EF_HAND_1"/>
    <property type="match status" value="2"/>
</dbReference>
<gene>
    <name evidence="2" type="ORF">AVM11_09005</name>
</gene>
<reference evidence="2" key="1">
    <citation type="submission" date="2016-03" db="EMBL/GenBank/DDBJ databases">
        <title>Sphingomonas melonis TY, whole genome shotgun sequencing.</title>
        <authorList>
            <person name="Wang H."/>
            <person name="Zhu P."/>
        </authorList>
    </citation>
    <scope>NUCLEOTIDE SEQUENCE [LARGE SCALE GENOMIC DNA]</scope>
    <source>
        <strain evidence="2">TY</strain>
    </source>
</reference>
<protein>
    <recommendedName>
        <fullName evidence="1">EF-hand domain-containing protein</fullName>
    </recommendedName>
</protein>
<dbReference type="InterPro" id="IPR002048">
    <property type="entry name" value="EF_hand_dom"/>
</dbReference>
<organism evidence="2 3">
    <name type="scientific">Sphingomonas melonis TY</name>
    <dbReference type="NCBI Taxonomy" id="621456"/>
    <lineage>
        <taxon>Bacteria</taxon>
        <taxon>Pseudomonadati</taxon>
        <taxon>Pseudomonadota</taxon>
        <taxon>Alphaproteobacteria</taxon>
        <taxon>Sphingomonadales</taxon>
        <taxon>Sphingomonadaceae</taxon>
        <taxon>Sphingomonas</taxon>
    </lineage>
</organism>
<dbReference type="RefSeq" id="WP_017979968.1">
    <property type="nucleotide sequence ID" value="NZ_CP017578.1"/>
</dbReference>
<keyword evidence="3" id="KW-1185">Reference proteome</keyword>
<sequence length="141" mass="14904">MIRTALVILPLLIATPALAAGKADPKAAAKIDPRIKADFDKTDTNHDGFISRAEVDARVARMDVGKTQMPAAKAKAMADAWFNTADANHDGKVSPAEMQGLFRAIASRYDLNHDGVISLDERAAARAAVMGGPAKALPQGR</sequence>
<dbReference type="GeneID" id="93797552"/>
<dbReference type="Proteomes" id="UP000078460">
    <property type="component" value="Unassembled WGS sequence"/>
</dbReference>
<dbReference type="InterPro" id="IPR011992">
    <property type="entry name" value="EF-hand-dom_pair"/>
</dbReference>